<dbReference type="Gene3D" id="1.10.150.130">
    <property type="match status" value="1"/>
</dbReference>
<proteinExistence type="predicted"/>
<dbReference type="AlphaFoldDB" id="A0A4R3Z0Q1"/>
<keyword evidence="1" id="KW-0238">DNA-binding</keyword>
<dbReference type="GO" id="GO:0003677">
    <property type="term" value="F:DNA binding"/>
    <property type="evidence" value="ECO:0007669"/>
    <property type="project" value="UniProtKB-KW"/>
</dbReference>
<evidence type="ECO:0000256" key="1">
    <source>
        <dbReference type="ARBA" id="ARBA00023125"/>
    </source>
</evidence>
<dbReference type="Pfam" id="PF22022">
    <property type="entry name" value="Phage_int_M"/>
    <property type="match status" value="1"/>
</dbReference>
<evidence type="ECO:0000313" key="3">
    <source>
        <dbReference type="EMBL" id="TCV98686.1"/>
    </source>
</evidence>
<sequence>MDHQGANIKDHSNRVLKTLEDNLFPSIGKCNIAELKTRDLLAPSKR</sequence>
<evidence type="ECO:0000259" key="2">
    <source>
        <dbReference type="Pfam" id="PF22022"/>
    </source>
</evidence>
<comment type="caution">
    <text evidence="3">The sequence shown here is derived from an EMBL/GenBank/DDBJ whole genome shotgun (WGS) entry which is preliminary data.</text>
</comment>
<gene>
    <name evidence="3" type="ORF">EDC52_1025</name>
</gene>
<dbReference type="InterPro" id="IPR053876">
    <property type="entry name" value="Phage_int_M"/>
</dbReference>
<dbReference type="EMBL" id="SMCR01000002">
    <property type="protein sequence ID" value="TCV98686.1"/>
    <property type="molecule type" value="Genomic_DNA"/>
</dbReference>
<dbReference type="InterPro" id="IPR010998">
    <property type="entry name" value="Integrase_recombinase_N"/>
</dbReference>
<protein>
    <recommendedName>
        <fullName evidence="2">Phage integrase central domain-containing protein</fullName>
    </recommendedName>
</protein>
<reference evidence="3 4" key="1">
    <citation type="submission" date="2019-03" db="EMBL/GenBank/DDBJ databases">
        <title>Genomic Encyclopedia of Type Strains, Phase IV (KMG-IV): sequencing the most valuable type-strain genomes for metagenomic binning, comparative biology and taxonomic classification.</title>
        <authorList>
            <person name="Goeker M."/>
        </authorList>
    </citation>
    <scope>NUCLEOTIDE SEQUENCE [LARGE SCALE GENOMIC DNA]</scope>
    <source>
        <strain evidence="3 4">DSM 19580</strain>
    </source>
</reference>
<accession>A0A4R3Z0Q1</accession>
<evidence type="ECO:0000313" key="4">
    <source>
        <dbReference type="Proteomes" id="UP000295719"/>
    </source>
</evidence>
<feature type="domain" description="Phage integrase central" evidence="2">
    <location>
        <begin position="9"/>
        <end position="43"/>
    </location>
</feature>
<keyword evidence="4" id="KW-1185">Reference proteome</keyword>
<organism evidence="3 4">
    <name type="scientific">Biostraticola tofi</name>
    <dbReference type="NCBI Taxonomy" id="466109"/>
    <lineage>
        <taxon>Bacteria</taxon>
        <taxon>Pseudomonadati</taxon>
        <taxon>Pseudomonadota</taxon>
        <taxon>Gammaproteobacteria</taxon>
        <taxon>Enterobacterales</taxon>
        <taxon>Bruguierivoracaceae</taxon>
        <taxon>Biostraticola</taxon>
    </lineage>
</organism>
<name>A0A4R3Z0Q1_9GAMM</name>
<dbReference type="Proteomes" id="UP000295719">
    <property type="component" value="Unassembled WGS sequence"/>
</dbReference>